<dbReference type="RefSeq" id="WP_169563995.1">
    <property type="nucleotide sequence ID" value="NZ_JAAXYH010000005.1"/>
</dbReference>
<protein>
    <submittedName>
        <fullName evidence="2">Uncharacterized protein</fullName>
    </submittedName>
</protein>
<evidence type="ECO:0000313" key="3">
    <source>
        <dbReference type="Proteomes" id="UP000737113"/>
    </source>
</evidence>
<gene>
    <name evidence="2" type="ORF">HC757_08895</name>
</gene>
<evidence type="ECO:0000313" key="2">
    <source>
        <dbReference type="EMBL" id="NMH65287.1"/>
    </source>
</evidence>
<dbReference type="Proteomes" id="UP000737113">
    <property type="component" value="Unassembled WGS sequence"/>
</dbReference>
<name>A0A972JLC4_9GAMM</name>
<accession>A0A972JLC4</accession>
<reference evidence="2" key="1">
    <citation type="submission" date="2020-04" db="EMBL/GenBank/DDBJ databases">
        <title>Description of Shewanella salipaludis sp. nov., isolated from a salt marsh.</title>
        <authorList>
            <person name="Park S."/>
            <person name="Yoon J.-H."/>
        </authorList>
    </citation>
    <scope>NUCLEOTIDE SEQUENCE</scope>
    <source>
        <strain evidence="2">SHSM-M6</strain>
    </source>
</reference>
<keyword evidence="3" id="KW-1185">Reference proteome</keyword>
<dbReference type="EMBL" id="JAAXYH010000005">
    <property type="protein sequence ID" value="NMH65287.1"/>
    <property type="molecule type" value="Genomic_DNA"/>
</dbReference>
<proteinExistence type="predicted"/>
<dbReference type="AlphaFoldDB" id="A0A972JLC4"/>
<evidence type="ECO:0000256" key="1">
    <source>
        <dbReference type="SAM" id="MobiDB-lite"/>
    </source>
</evidence>
<feature type="region of interest" description="Disordered" evidence="1">
    <location>
        <begin position="78"/>
        <end position="99"/>
    </location>
</feature>
<organism evidence="2 3">
    <name type="scientific">Shewanella salipaludis</name>
    <dbReference type="NCBI Taxonomy" id="2723052"/>
    <lineage>
        <taxon>Bacteria</taxon>
        <taxon>Pseudomonadati</taxon>
        <taxon>Pseudomonadota</taxon>
        <taxon>Gammaproteobacteria</taxon>
        <taxon>Alteromonadales</taxon>
        <taxon>Shewanellaceae</taxon>
        <taxon>Shewanella</taxon>
    </lineage>
</organism>
<comment type="caution">
    <text evidence="2">The sequence shown here is derived from an EMBL/GenBank/DDBJ whole genome shotgun (WGS) entry which is preliminary data.</text>
</comment>
<sequence>MINTNVKTILTRGLLLGSIGLGFGANAEVLQANELVSAVEQNMSEQAQEILTGAKRELTLSLRTQLAESIYDFNQNAEASKASEMPQSETLAVNAKQKD</sequence>